<dbReference type="InterPro" id="IPR050708">
    <property type="entry name" value="T6SS_VgrG/RHS"/>
</dbReference>
<dbReference type="InterPro" id="IPR045351">
    <property type="entry name" value="DUF6531"/>
</dbReference>
<dbReference type="InterPro" id="IPR031325">
    <property type="entry name" value="RHS_repeat"/>
</dbReference>
<feature type="region of interest" description="Disordered" evidence="2">
    <location>
        <begin position="297"/>
        <end position="347"/>
    </location>
</feature>
<keyword evidence="1" id="KW-0677">Repeat</keyword>
<evidence type="ECO:0000313" key="6">
    <source>
        <dbReference type="EMBL" id="MCT2591451.1"/>
    </source>
</evidence>
<sequence>MSSRDATEGGTVERIPPNAKPSDVIFGNPSDVDDLVVKLRAYAGAFKDGQAKLDDLTLMDWTGAASESFDKAVEKLPQELGSAHTQFHAAANALDSYADKLRSVQKRCKPLIEDADAARAASKRHWKDVTAYNAAVERKDDALPPRPPDDDPGISAMDSCHRRLDALETELEGVVKAAKGKLDKAAEKAPDKPPGKKGLDAWKQRGKDFLGGAGDSTRSLFKQVEFMFEDGFGGAAMRLAGMADGAAYAVENPKEFAKAVSNWEEWQRNPSRAAGQLTPDLLLALASGGAGGASKAAASAAQRLARREQGLRRDGSARDRTNHDPDGNNTPDDEKKKEGEPVDVATGEMVMSTTDIDLPGTLPLVLERHYVSGHPCGGWFGATWAATLDQRLEIDDAGVVYVTDDGMLLTYPVPEPEVPTLPTSGPRWPLCWDGKHDGTFTVTVPERGRTLHFAPLPVGGPDLALKAITDRSGEGDRIDFAYDVRGAPKEITHSGGYRIAVDTDPGLLRVTALRMLHGEDGARSTTLISYGYDEAGNLTEIVNSTGKALRYRYDDQHRVTSWTDRNGTTYAYVYDHRGRVLRGIGPDGILSGRFHYDTAARTTRYTDSHGHTTTYVCNEAYKVIAETDPLGNTTRTEWDATNRNPVAVTDLLGHTTRYTYDDEGRPVSVELSDGTVTEVVYDDWGLPLQVREPGGAVWRHTYDDRGARTSTTDPGGAETRYTYDSAGHLSAVTDALGHTTTVTCDGAGLPVTVTDPAGHTTHVRRGPHGRITAVTDPLGHTTRHGWTIEGKPAWCEHPDGTRETWQWDCEGNLVTHTDQAGHTTRHTNTHFDLPATRTDPDGAHYAFAYDTELRLTAVTNPQGEQWSYEYDPAGRLVAETDFNGATRTYALDAAGRLIARTNALGETLRYTLDAADRVTAQHDEAADEVTTYAYDVNGALVHAANAAAELTLERDPLGRVLTETVNGRTTSYAYDALGRRTGRTTPSGLVSGWTYDLAGRPSALTTDGGTLTFTHDAAGREVERAMGAVTLTQGWDATDRLTHQTAASASQNLLQHRTYTYRPDGYVTEVRELTTGTRHFNLDPVGRVTGVQAHGWTETYAYDTAGNQTHATAPDHPAPGDREFSGTLVRLAGRTTHEHDAAGRLIRKTRRLLNGQTRTWIYTWNAADRLISATTPEGGQWRYAYDPLGRRISKTGPAGTSLIFTWDATRLAEQSTQAGATTTWDYAPGTHRPLTQTDREPLTGSARFHAIVTDLTGTPTELLTPDGHLAWQHRTTLWGTPLPTPPDGVSCPLRFPGQYADPETGLNHNYFRYYDPETARYLTPDPIGLAGGYAPHSYVPNPFTWLDPLGLSLLDVTKNGVRIVVHEYDVDKPAHAHVTGGGGREVRIGPNGHPIDGQPELTRTQRQAVEHYKTEVRQAVRKLGRRNQAEERDERERREAAKKHSCEK</sequence>
<dbReference type="InterPro" id="IPR049082">
    <property type="entry name" value="T7SS_signal"/>
</dbReference>
<dbReference type="NCBIfam" id="TIGR01643">
    <property type="entry name" value="YD_repeat_2x"/>
    <property type="match status" value="13"/>
</dbReference>
<dbReference type="Pfam" id="PF21725">
    <property type="entry name" value="T7SS_signal"/>
    <property type="match status" value="1"/>
</dbReference>
<evidence type="ECO:0000313" key="7">
    <source>
        <dbReference type="Proteomes" id="UP001156389"/>
    </source>
</evidence>
<proteinExistence type="predicted"/>
<dbReference type="Proteomes" id="UP001156389">
    <property type="component" value="Unassembled WGS sequence"/>
</dbReference>
<feature type="region of interest" description="Disordered" evidence="2">
    <location>
        <begin position="182"/>
        <end position="201"/>
    </location>
</feature>
<dbReference type="InterPro" id="IPR056823">
    <property type="entry name" value="TEN-like_YD-shell"/>
</dbReference>
<evidence type="ECO:0000259" key="4">
    <source>
        <dbReference type="Pfam" id="PF21725"/>
    </source>
</evidence>
<reference evidence="6 7" key="1">
    <citation type="submission" date="2021-10" db="EMBL/GenBank/DDBJ databases">
        <title>Streptomyces gossypii sp. nov., isolated from soil collected from cotton field.</title>
        <authorList>
            <person name="Ge X."/>
            <person name="Chen X."/>
            <person name="Liu W."/>
        </authorList>
    </citation>
    <scope>NUCLEOTIDE SEQUENCE [LARGE SCALE GENOMIC DNA]</scope>
    <source>
        <strain evidence="6 7">N2-109</strain>
    </source>
</reference>
<feature type="domain" description="Teneurin-like YD-shell" evidence="5">
    <location>
        <begin position="1077"/>
        <end position="1325"/>
    </location>
</feature>
<evidence type="ECO:0000256" key="1">
    <source>
        <dbReference type="ARBA" id="ARBA00022737"/>
    </source>
</evidence>
<organism evidence="6 7">
    <name type="scientific">Streptomyces gossypii</name>
    <dbReference type="NCBI Taxonomy" id="2883101"/>
    <lineage>
        <taxon>Bacteria</taxon>
        <taxon>Bacillati</taxon>
        <taxon>Actinomycetota</taxon>
        <taxon>Actinomycetes</taxon>
        <taxon>Kitasatosporales</taxon>
        <taxon>Streptomycetaceae</taxon>
        <taxon>Streptomyces</taxon>
    </lineage>
</organism>
<keyword evidence="7" id="KW-1185">Reference proteome</keyword>
<dbReference type="EMBL" id="JAJAGO010000007">
    <property type="protein sequence ID" value="MCT2591451.1"/>
    <property type="molecule type" value="Genomic_DNA"/>
</dbReference>
<feature type="compositionally biased region" description="Basic and acidic residues" evidence="2">
    <location>
        <begin position="305"/>
        <end position="340"/>
    </location>
</feature>
<dbReference type="Pfam" id="PF05593">
    <property type="entry name" value="RHS_repeat"/>
    <property type="match status" value="7"/>
</dbReference>
<evidence type="ECO:0000259" key="5">
    <source>
        <dbReference type="Pfam" id="PF25023"/>
    </source>
</evidence>
<evidence type="ECO:0000256" key="2">
    <source>
        <dbReference type="SAM" id="MobiDB-lite"/>
    </source>
</evidence>
<feature type="compositionally biased region" description="Basic and acidic residues" evidence="2">
    <location>
        <begin position="1427"/>
        <end position="1448"/>
    </location>
</feature>
<dbReference type="PANTHER" id="PTHR32305:SF15">
    <property type="entry name" value="PROTEIN RHSA-RELATED"/>
    <property type="match status" value="1"/>
</dbReference>
<protein>
    <submittedName>
        <fullName evidence="6">DUF6531 domain-containing protein</fullName>
    </submittedName>
</protein>
<dbReference type="InterPro" id="IPR006530">
    <property type="entry name" value="YD"/>
</dbReference>
<dbReference type="RefSeq" id="WP_311203308.1">
    <property type="nucleotide sequence ID" value="NZ_JAJAGO010000007.1"/>
</dbReference>
<dbReference type="Pfam" id="PF20148">
    <property type="entry name" value="DUF6531"/>
    <property type="match status" value="1"/>
</dbReference>
<dbReference type="PANTHER" id="PTHR32305">
    <property type="match status" value="1"/>
</dbReference>
<feature type="region of interest" description="Disordered" evidence="2">
    <location>
        <begin position="1418"/>
        <end position="1448"/>
    </location>
</feature>
<evidence type="ECO:0000259" key="3">
    <source>
        <dbReference type="Pfam" id="PF20148"/>
    </source>
</evidence>
<feature type="region of interest" description="Disordered" evidence="2">
    <location>
        <begin position="1"/>
        <end position="26"/>
    </location>
</feature>
<dbReference type="Pfam" id="PF25023">
    <property type="entry name" value="TEN_YD-shell"/>
    <property type="match status" value="1"/>
</dbReference>
<accession>A0ABT2JUF0</accession>
<dbReference type="NCBIfam" id="TIGR03696">
    <property type="entry name" value="Rhs_assc_core"/>
    <property type="match status" value="1"/>
</dbReference>
<feature type="domain" description="DUF6531" evidence="3">
    <location>
        <begin position="339"/>
        <end position="411"/>
    </location>
</feature>
<feature type="domain" description="Putative T7SS secretion signal" evidence="4">
    <location>
        <begin position="20"/>
        <end position="193"/>
    </location>
</feature>
<gene>
    <name evidence="6" type="ORF">LHJ74_16330</name>
</gene>
<name>A0ABT2JUF0_9ACTN</name>
<dbReference type="InterPro" id="IPR022385">
    <property type="entry name" value="Rhs_assc_core"/>
</dbReference>
<dbReference type="Gene3D" id="2.180.10.10">
    <property type="entry name" value="RHS repeat-associated core"/>
    <property type="match status" value="3"/>
</dbReference>
<comment type="caution">
    <text evidence="6">The sequence shown here is derived from an EMBL/GenBank/DDBJ whole genome shotgun (WGS) entry which is preliminary data.</text>
</comment>